<dbReference type="Proteomes" id="UP000270034">
    <property type="component" value="Chromosome"/>
</dbReference>
<dbReference type="EMBL" id="AP018515">
    <property type="protein sequence ID" value="BBC79809.1"/>
    <property type="molecule type" value="Genomic_DNA"/>
</dbReference>
<gene>
    <name evidence="1" type="ORF">AcetOrient_orf02196</name>
</gene>
<evidence type="ECO:0000313" key="2">
    <source>
        <dbReference type="Proteomes" id="UP000270034"/>
    </source>
</evidence>
<sequence>MFQASPCSVPQKFGKHGLKRYQYSYTVSFIPLSPPTSLHAA</sequence>
<proteinExistence type="predicted"/>
<dbReference type="AlphaFoldDB" id="A0A2Z5ZHI1"/>
<protein>
    <submittedName>
        <fullName evidence="1">Uncharacterized protein</fullName>
    </submittedName>
</protein>
<evidence type="ECO:0000313" key="1">
    <source>
        <dbReference type="EMBL" id="BBC79809.1"/>
    </source>
</evidence>
<organism evidence="1 2">
    <name type="scientific">Acetobacter orientalis</name>
    <dbReference type="NCBI Taxonomy" id="146474"/>
    <lineage>
        <taxon>Bacteria</taxon>
        <taxon>Pseudomonadati</taxon>
        <taxon>Pseudomonadota</taxon>
        <taxon>Alphaproteobacteria</taxon>
        <taxon>Acetobacterales</taxon>
        <taxon>Acetobacteraceae</taxon>
        <taxon>Acetobacter</taxon>
    </lineage>
</organism>
<dbReference type="KEGG" id="aot:AcetOri_orf02196"/>
<name>A0A2Z5ZHI1_9PROT</name>
<accession>A0A2Z5ZHI1</accession>
<reference evidence="1 2" key="1">
    <citation type="submission" date="2018-02" db="EMBL/GenBank/DDBJ databases">
        <title>Acetobacter orientalis genome.</title>
        <authorList>
            <person name="Nakashima N."/>
            <person name="Tamura T."/>
        </authorList>
    </citation>
    <scope>NUCLEOTIDE SEQUENCE [LARGE SCALE GENOMIC DNA]</scope>
    <source>
        <strain evidence="1 2">FAN1</strain>
    </source>
</reference>